<dbReference type="InterPro" id="IPR036374">
    <property type="entry name" value="OxRdtase_Mopterin-bd_sf"/>
</dbReference>
<feature type="domain" description="Oxidoreductase molybdopterin-binding" evidence="2">
    <location>
        <begin position="34"/>
        <end position="166"/>
    </location>
</feature>
<evidence type="ECO:0000259" key="2">
    <source>
        <dbReference type="Pfam" id="PF00174"/>
    </source>
</evidence>
<sequence length="171" mass="18779">MNNLKQCINSVSQIAAALTFCFILLALHSQAQTVLTISGEVTKPLTLQAADLKGMPHTDVTAKDHDEKEHRYSGVPLSELLKQAGVTLGSQLRGKNLRKYLVVKASDDYEAVFALPELDPEFATRTILLVDSVDGQPLAKDVGPYRVVVPGEKKMARWVRQVNVLDVRVAN</sequence>
<feature type="chain" id="PRO_5036920273" evidence="1">
    <location>
        <begin position="32"/>
        <end position="171"/>
    </location>
</feature>
<organism evidence="3 4">
    <name type="scientific">Spirosoma validum</name>
    <dbReference type="NCBI Taxonomy" id="2771355"/>
    <lineage>
        <taxon>Bacteria</taxon>
        <taxon>Pseudomonadati</taxon>
        <taxon>Bacteroidota</taxon>
        <taxon>Cytophagia</taxon>
        <taxon>Cytophagales</taxon>
        <taxon>Cytophagaceae</taxon>
        <taxon>Spirosoma</taxon>
    </lineage>
</organism>
<dbReference type="AlphaFoldDB" id="A0A927B4N3"/>
<evidence type="ECO:0000313" key="3">
    <source>
        <dbReference type="EMBL" id="MBD2755177.1"/>
    </source>
</evidence>
<dbReference type="Pfam" id="PF00174">
    <property type="entry name" value="Oxidored_molyb"/>
    <property type="match status" value="1"/>
</dbReference>
<evidence type="ECO:0000313" key="4">
    <source>
        <dbReference type="Proteomes" id="UP000653797"/>
    </source>
</evidence>
<proteinExistence type="predicted"/>
<gene>
    <name evidence="3" type="ORF">IC230_19910</name>
</gene>
<protein>
    <submittedName>
        <fullName evidence="3">Molybdopterin-dependent oxidoreductase</fullName>
    </submittedName>
</protein>
<dbReference type="EMBL" id="JACXAA010000007">
    <property type="protein sequence ID" value="MBD2755177.1"/>
    <property type="molecule type" value="Genomic_DNA"/>
</dbReference>
<keyword evidence="1" id="KW-0732">Signal</keyword>
<dbReference type="Gene3D" id="3.90.420.10">
    <property type="entry name" value="Oxidoreductase, molybdopterin-binding domain"/>
    <property type="match status" value="1"/>
</dbReference>
<dbReference type="SUPFAM" id="SSF56524">
    <property type="entry name" value="Oxidoreductase molybdopterin-binding domain"/>
    <property type="match status" value="1"/>
</dbReference>
<dbReference type="RefSeq" id="WP_191040877.1">
    <property type="nucleotide sequence ID" value="NZ_JACXAA010000007.1"/>
</dbReference>
<dbReference type="Proteomes" id="UP000653797">
    <property type="component" value="Unassembled WGS sequence"/>
</dbReference>
<keyword evidence="4" id="KW-1185">Reference proteome</keyword>
<reference evidence="3" key="1">
    <citation type="submission" date="2020-09" db="EMBL/GenBank/DDBJ databases">
        <authorList>
            <person name="Kim M.K."/>
        </authorList>
    </citation>
    <scope>NUCLEOTIDE SEQUENCE</scope>
    <source>
        <strain evidence="3">BT704</strain>
    </source>
</reference>
<feature type="signal peptide" evidence="1">
    <location>
        <begin position="1"/>
        <end position="31"/>
    </location>
</feature>
<name>A0A927B4N3_9BACT</name>
<accession>A0A927B4N3</accession>
<comment type="caution">
    <text evidence="3">The sequence shown here is derived from an EMBL/GenBank/DDBJ whole genome shotgun (WGS) entry which is preliminary data.</text>
</comment>
<dbReference type="InterPro" id="IPR000572">
    <property type="entry name" value="OxRdtase_Mopterin-bd_dom"/>
</dbReference>
<evidence type="ECO:0000256" key="1">
    <source>
        <dbReference type="SAM" id="SignalP"/>
    </source>
</evidence>